<organism evidence="2 3">
    <name type="scientific">Lagenidium giganteum</name>
    <dbReference type="NCBI Taxonomy" id="4803"/>
    <lineage>
        <taxon>Eukaryota</taxon>
        <taxon>Sar</taxon>
        <taxon>Stramenopiles</taxon>
        <taxon>Oomycota</taxon>
        <taxon>Peronosporomycetes</taxon>
        <taxon>Pythiales</taxon>
        <taxon>Pythiaceae</taxon>
    </lineage>
</organism>
<name>A0AAV2YKI8_9STRA</name>
<gene>
    <name evidence="2" type="ORF">N0F65_001472</name>
</gene>
<keyword evidence="1" id="KW-0812">Transmembrane</keyword>
<feature type="non-terminal residue" evidence="2">
    <location>
        <position position="750"/>
    </location>
</feature>
<comment type="caution">
    <text evidence="2">The sequence shown here is derived from an EMBL/GenBank/DDBJ whole genome shotgun (WGS) entry which is preliminary data.</text>
</comment>
<keyword evidence="1" id="KW-0472">Membrane</keyword>
<protein>
    <submittedName>
        <fullName evidence="2">Uncharacterized protein</fullName>
    </submittedName>
</protein>
<feature type="transmembrane region" description="Helical" evidence="1">
    <location>
        <begin position="587"/>
        <end position="605"/>
    </location>
</feature>
<proteinExistence type="predicted"/>
<evidence type="ECO:0000313" key="2">
    <source>
        <dbReference type="EMBL" id="DAZ94041.1"/>
    </source>
</evidence>
<evidence type="ECO:0000313" key="3">
    <source>
        <dbReference type="Proteomes" id="UP001146120"/>
    </source>
</evidence>
<dbReference type="EMBL" id="DAKRPA010000274">
    <property type="protein sequence ID" value="DAZ94041.1"/>
    <property type="molecule type" value="Genomic_DNA"/>
</dbReference>
<reference evidence="2" key="1">
    <citation type="submission" date="2022-11" db="EMBL/GenBank/DDBJ databases">
        <authorList>
            <person name="Morgan W.R."/>
            <person name="Tartar A."/>
        </authorList>
    </citation>
    <scope>NUCLEOTIDE SEQUENCE</scope>
    <source>
        <strain evidence="2">ARSEF 373</strain>
    </source>
</reference>
<keyword evidence="3" id="KW-1185">Reference proteome</keyword>
<reference evidence="2" key="2">
    <citation type="journal article" date="2023" name="Microbiol Resour">
        <title>Decontamination and Annotation of the Draft Genome Sequence of the Oomycete Lagenidium giganteum ARSEF 373.</title>
        <authorList>
            <person name="Morgan W.R."/>
            <person name="Tartar A."/>
        </authorList>
    </citation>
    <scope>NUCLEOTIDE SEQUENCE</scope>
    <source>
        <strain evidence="2">ARSEF 373</strain>
    </source>
</reference>
<evidence type="ECO:0000256" key="1">
    <source>
        <dbReference type="SAM" id="Phobius"/>
    </source>
</evidence>
<dbReference type="Proteomes" id="UP001146120">
    <property type="component" value="Unassembled WGS sequence"/>
</dbReference>
<feature type="transmembrane region" description="Helical" evidence="1">
    <location>
        <begin position="329"/>
        <end position="348"/>
    </location>
</feature>
<feature type="transmembrane region" description="Helical" evidence="1">
    <location>
        <begin position="234"/>
        <end position="257"/>
    </location>
</feature>
<dbReference type="AlphaFoldDB" id="A0AAV2YKI8"/>
<keyword evidence="1" id="KW-1133">Transmembrane helix</keyword>
<sequence>MADVPAQLYQLQKSTASPDKIVLQNLPTPLSKRISEKALNWQDLSGYLQRALLWDTGLILTDEGKLIQVHVPCGKTMAQIFLPKEVFDPATCSLEACNLKNLHFASTNCSVDDVFKVSQCAVEDDVQILSKSSVWAEDGDIDSVPDVRLYRFEPDADAITTNRSRASVLFTINQERKVLKTTENCPAKAFFIVPCKQKADTNAGDWCPPSKGGFVDLWLEAERQKTKSAPTSSISAATIFLVLFLVTLVGSMTALIVHTVKKRRQAKSLTSTSLYNTADAESGSVHNSAPRAQPTMMVPSNFTIASNCTSMDIETLNESIRRRSIELRLSLNATLGLVMCVTWLASGVPQAMAEGDLVHRLYQLDRTGKFADRIELSASDVPSEVTKRLDKVGLKWPLLSGLLQRAVLWDHGLVFVGPKKLVQVYTGCSKTMSDLVFSMSLVSSITKNESKCTIDRCGTHNHFLMPGCPTDVIAPYTRCAIKPSPDAAYSAGVYWAEDDQSFEVPNTIVRVHSRPNSSRDTLYAIHLTTDDFIDQSSCKPTNNFIVPCQEKKETDIDFCVPALGSTVDAWLRIVAMPPESSFSTTSVVLLGTLVLICVGLSIVLWRMHRTRLHGKVQRLSNLNDSLLGTHRNLMSADDQTNIHNSMPVDYFHSAMNHHSSNGSDDTASNNELLIKSESLRRFVSDPVIVTKRMAFSQINFLRMLTKAIKALVHSCVNLDPARRPSAMQVVYTLRSKILPELRKELELQES</sequence>
<accession>A0AAV2YKI8</accession>